<proteinExistence type="predicted"/>
<reference evidence="1 3" key="1">
    <citation type="submission" date="2015-07" db="EMBL/GenBank/DDBJ databases">
        <title>Draft Genome Sequence of Streptomyces antibioticus, IMRU 3720 reveals insights in the evolution of actinomycin biosynthetic gene clusters in Streptomyces.</title>
        <authorList>
            <person name="Crnovcic I."/>
            <person name="Ruckert C."/>
            <person name="Kalinowksi J."/>
            <person name="Keller U."/>
        </authorList>
    </citation>
    <scope>NUCLEOTIDE SEQUENCE [LARGE SCALE GENOMIC DNA]</scope>
    <source>
        <strain evidence="1 3">DSM 41481</strain>
    </source>
</reference>
<evidence type="ECO:0000313" key="4">
    <source>
        <dbReference type="Proteomes" id="UP000502504"/>
    </source>
</evidence>
<dbReference type="EMBL" id="LHQL01000005">
    <property type="protein sequence ID" value="OOQ54230.1"/>
    <property type="molecule type" value="Genomic_DNA"/>
</dbReference>
<evidence type="ECO:0000313" key="2">
    <source>
        <dbReference type="EMBL" id="QIT43241.1"/>
    </source>
</evidence>
<accession>A0AAE6Y520</accession>
<sequence length="147" mass="16651">MDIARCLTTVDLLCTREFPAEYGRTDVGPGGPGWLAAALQISRDFWEDDGTAWEKTVVQYEADRDGLSERLADRWGPPHVISLASVLERSMEGEDISEPWDWLAQHVPDVHLWRHPDTARWVALGVSQWDRELPFELLALATETDPP</sequence>
<evidence type="ECO:0000313" key="1">
    <source>
        <dbReference type="EMBL" id="OOQ54230.1"/>
    </source>
</evidence>
<organism evidence="2 4">
    <name type="scientific">Streptomyces antibioticus</name>
    <dbReference type="NCBI Taxonomy" id="1890"/>
    <lineage>
        <taxon>Bacteria</taxon>
        <taxon>Bacillati</taxon>
        <taxon>Actinomycetota</taxon>
        <taxon>Actinomycetes</taxon>
        <taxon>Kitasatosporales</taxon>
        <taxon>Streptomycetaceae</taxon>
        <taxon>Streptomyces</taxon>
    </lineage>
</organism>
<gene>
    <name evidence="1" type="ORF">AFM16_06575</name>
    <name evidence="2" type="ORF">HCX60_06705</name>
</gene>
<name>A0AAE6Y520_STRAT</name>
<protein>
    <submittedName>
        <fullName evidence="2">Uncharacterized protein</fullName>
    </submittedName>
</protein>
<dbReference type="Proteomes" id="UP000502504">
    <property type="component" value="Chromosome"/>
</dbReference>
<keyword evidence="3" id="KW-1185">Reference proteome</keyword>
<reference evidence="2 4" key="2">
    <citation type="submission" date="2020-03" db="EMBL/GenBank/DDBJ databases">
        <title>Is there a link between lipid content and antibiotic production in Streptomyces?</title>
        <authorList>
            <person name="David M."/>
            <person name="Lejeune C."/>
            <person name="Abreu S."/>
            <person name="Thibessard A."/>
            <person name="Leblond P."/>
            <person name="Chaminade P."/>
            <person name="Virolle M.-J."/>
        </authorList>
    </citation>
    <scope>NUCLEOTIDE SEQUENCE [LARGE SCALE GENOMIC DNA]</scope>
    <source>
        <strain evidence="2 4">DSM 41481</strain>
    </source>
</reference>
<dbReference type="Proteomes" id="UP000190306">
    <property type="component" value="Chromosome"/>
</dbReference>
<dbReference type="RefSeq" id="WP_078632747.1">
    <property type="nucleotide sequence ID" value="NZ_CM007717.1"/>
</dbReference>
<evidence type="ECO:0000313" key="3">
    <source>
        <dbReference type="Proteomes" id="UP000190306"/>
    </source>
</evidence>
<dbReference type="EMBL" id="CP050692">
    <property type="protein sequence ID" value="QIT43241.1"/>
    <property type="molecule type" value="Genomic_DNA"/>
</dbReference>
<dbReference type="AlphaFoldDB" id="A0AAE6Y520"/>